<feature type="signal peptide" evidence="1">
    <location>
        <begin position="1"/>
        <end position="34"/>
    </location>
</feature>
<dbReference type="SMART" id="SM00181">
    <property type="entry name" value="EGF"/>
    <property type="match status" value="8"/>
</dbReference>
<dbReference type="PROSITE" id="PS00022">
    <property type="entry name" value="EGF_1"/>
    <property type="match status" value="1"/>
</dbReference>
<feature type="chain" id="PRO_5045150822" evidence="1">
    <location>
        <begin position="35"/>
        <end position="505"/>
    </location>
</feature>
<evidence type="ECO:0000256" key="1">
    <source>
        <dbReference type="SAM" id="SignalP"/>
    </source>
</evidence>
<dbReference type="SUPFAM" id="SSF57184">
    <property type="entry name" value="Growth factor receptor domain"/>
    <property type="match status" value="1"/>
</dbReference>
<gene>
    <name evidence="4" type="ORF">MAR_031194</name>
</gene>
<dbReference type="Proteomes" id="UP001164746">
    <property type="component" value="Chromosome 10"/>
</dbReference>
<reference evidence="4" key="1">
    <citation type="submission" date="2022-11" db="EMBL/GenBank/DDBJ databases">
        <title>Centuries of genome instability and evolution in soft-shell clam transmissible cancer (bioRxiv).</title>
        <authorList>
            <person name="Hart S.F.M."/>
            <person name="Yonemitsu M.A."/>
            <person name="Giersch R.M."/>
            <person name="Beal B.F."/>
            <person name="Arriagada G."/>
            <person name="Davis B.W."/>
            <person name="Ostrander E.A."/>
            <person name="Goff S.P."/>
            <person name="Metzger M.J."/>
        </authorList>
    </citation>
    <scope>NUCLEOTIDE SEQUENCE</scope>
    <source>
        <strain evidence="4">MELC-2E11</strain>
        <tissue evidence="4">Siphon/mantle</tissue>
    </source>
</reference>
<dbReference type="EMBL" id="CP111021">
    <property type="protein sequence ID" value="WAR16600.1"/>
    <property type="molecule type" value="Genomic_DNA"/>
</dbReference>
<feature type="domain" description="Laminin EGF-like" evidence="3">
    <location>
        <begin position="128"/>
        <end position="162"/>
    </location>
</feature>
<sequence>MRELKSSTGIMHLNGRKIVTIGFLCTCMLVGIQGEQLDCSVDCACCKGGQSRCGNDPIRNNVCFDGCIPTKYGYKCKNPCWGNCFTCEQAYGLDCYTCKDSFYDISNRCTKTCSNGCQGGVCEDNGTCECYENFKGPKCETCVSGKYGTNCSQDCLYSGCRCTAKYDCDSCRDGYYDLKSNCSKVCSVGCVNGICYDNGICNCSRNFTGTLCTDCIPGLFGRRCDRVCYHKKCLCSSEFNCIHCKPGYFNITNNCLFACSSGCDNICEDDGSCTCKLHNTGVRCDVCESGYFGNDCSHECGIKDAQCLNCDRSGAVCHLCANGYYPNTNGSCILCGENCIGGVCNATNGKCSLGCKSGHWGARCESACNTNCTTCAHFSGVCEHCTSQEVHGLFCNMTCSKHCLGNVCDRDSGNCFKGCIKDYYGPQCDNRCSDTCKAIGEETTCDEVGYCFNGCVNGYFGDDCRAEPYEMTQTAKSEQKMGQVDNDEEEYERITVGQCYENAVK</sequence>
<accession>A0ABY7F4C5</accession>
<proteinExistence type="predicted"/>
<name>A0ABY7F4C5_MYAAR</name>
<evidence type="ECO:0000313" key="4">
    <source>
        <dbReference type="EMBL" id="WAR16600.1"/>
    </source>
</evidence>
<dbReference type="PROSITE" id="PS01248">
    <property type="entry name" value="EGF_LAM_1"/>
    <property type="match status" value="2"/>
</dbReference>
<dbReference type="InterPro" id="IPR009030">
    <property type="entry name" value="Growth_fac_rcpt_cys_sf"/>
</dbReference>
<protein>
    <submittedName>
        <fullName evidence="4">USH2A-like protein</fullName>
    </submittedName>
</protein>
<keyword evidence="1" id="KW-0732">Signal</keyword>
<keyword evidence="5" id="KW-1185">Reference proteome</keyword>
<feature type="domain" description="Laminin EGF-like" evidence="3">
    <location>
        <begin position="273"/>
        <end position="307"/>
    </location>
</feature>
<evidence type="ECO:0000259" key="3">
    <source>
        <dbReference type="PROSITE" id="PS01248"/>
    </source>
</evidence>
<dbReference type="InterPro" id="IPR002049">
    <property type="entry name" value="LE_dom"/>
</dbReference>
<evidence type="ECO:0000313" key="5">
    <source>
        <dbReference type="Proteomes" id="UP001164746"/>
    </source>
</evidence>
<evidence type="ECO:0000259" key="2">
    <source>
        <dbReference type="PROSITE" id="PS00022"/>
    </source>
</evidence>
<organism evidence="4 5">
    <name type="scientific">Mya arenaria</name>
    <name type="common">Soft-shell clam</name>
    <dbReference type="NCBI Taxonomy" id="6604"/>
    <lineage>
        <taxon>Eukaryota</taxon>
        <taxon>Metazoa</taxon>
        <taxon>Spiralia</taxon>
        <taxon>Lophotrochozoa</taxon>
        <taxon>Mollusca</taxon>
        <taxon>Bivalvia</taxon>
        <taxon>Autobranchia</taxon>
        <taxon>Heteroconchia</taxon>
        <taxon>Euheterodonta</taxon>
        <taxon>Imparidentia</taxon>
        <taxon>Neoheterodontei</taxon>
        <taxon>Myida</taxon>
        <taxon>Myoidea</taxon>
        <taxon>Myidae</taxon>
        <taxon>Mya</taxon>
    </lineage>
</organism>
<dbReference type="InterPro" id="IPR000742">
    <property type="entry name" value="EGF"/>
</dbReference>
<feature type="domain" description="EGF-like" evidence="2">
    <location>
        <begin position="128"/>
        <end position="139"/>
    </location>
</feature>